<keyword evidence="4" id="KW-0378">Hydrolase</keyword>
<organism evidence="11 12">
    <name type="scientific">Aureimonas endophytica</name>
    <dbReference type="NCBI Taxonomy" id="2027858"/>
    <lineage>
        <taxon>Bacteria</taxon>
        <taxon>Pseudomonadati</taxon>
        <taxon>Pseudomonadota</taxon>
        <taxon>Alphaproteobacteria</taxon>
        <taxon>Hyphomicrobiales</taxon>
        <taxon>Aurantimonadaceae</taxon>
        <taxon>Aureimonas</taxon>
    </lineage>
</organism>
<dbReference type="Pfam" id="PF00728">
    <property type="entry name" value="Glyco_hydro_20"/>
    <property type="match status" value="1"/>
</dbReference>
<dbReference type="PANTHER" id="PTHR22600">
    <property type="entry name" value="BETA-HEXOSAMINIDASE"/>
    <property type="match status" value="1"/>
</dbReference>
<keyword evidence="5" id="KW-0326">Glycosidase</keyword>
<dbReference type="GO" id="GO:0004563">
    <property type="term" value="F:beta-N-acetylhexosaminidase activity"/>
    <property type="evidence" value="ECO:0007669"/>
    <property type="project" value="UniProtKB-EC"/>
</dbReference>
<accession>A0A917E3D9</accession>
<dbReference type="Pfam" id="PF02838">
    <property type="entry name" value="Glyco_hydro_20b"/>
    <property type="match status" value="1"/>
</dbReference>
<keyword evidence="12" id="KW-1185">Reference proteome</keyword>
<gene>
    <name evidence="11" type="ORF">GCM10011390_17500</name>
</gene>
<dbReference type="Gene3D" id="3.30.379.10">
    <property type="entry name" value="Chitobiase/beta-hexosaminidase domain 2-like"/>
    <property type="match status" value="1"/>
</dbReference>
<dbReference type="Proteomes" id="UP000644699">
    <property type="component" value="Unassembled WGS sequence"/>
</dbReference>
<dbReference type="InterPro" id="IPR015882">
    <property type="entry name" value="HEX_bac_N"/>
</dbReference>
<evidence type="ECO:0000259" key="10">
    <source>
        <dbReference type="Pfam" id="PF02838"/>
    </source>
</evidence>
<evidence type="ECO:0000256" key="5">
    <source>
        <dbReference type="ARBA" id="ARBA00023295"/>
    </source>
</evidence>
<dbReference type="PRINTS" id="PR00738">
    <property type="entry name" value="GLHYDRLASE20"/>
</dbReference>
<evidence type="ECO:0000256" key="3">
    <source>
        <dbReference type="ARBA" id="ARBA00012663"/>
    </source>
</evidence>
<dbReference type="GO" id="GO:0005975">
    <property type="term" value="P:carbohydrate metabolic process"/>
    <property type="evidence" value="ECO:0007669"/>
    <property type="project" value="InterPro"/>
</dbReference>
<evidence type="ECO:0000256" key="8">
    <source>
        <dbReference type="PIRSR" id="PIRSR625705-1"/>
    </source>
</evidence>
<protein>
    <recommendedName>
        <fullName evidence="3">beta-N-acetylhexosaminidase</fullName>
        <ecNumber evidence="3">3.2.1.52</ecNumber>
    </recommendedName>
    <alternativeName>
        <fullName evidence="6">Beta-N-acetylhexosaminidase</fullName>
    </alternativeName>
    <alternativeName>
        <fullName evidence="7">N-acetyl-beta-glucosaminidase</fullName>
    </alternativeName>
</protein>
<dbReference type="InterPro" id="IPR015883">
    <property type="entry name" value="Glyco_hydro_20_cat"/>
</dbReference>
<dbReference type="PANTHER" id="PTHR22600:SF57">
    <property type="entry name" value="BETA-N-ACETYLHEXOSAMINIDASE"/>
    <property type="match status" value="1"/>
</dbReference>
<evidence type="ECO:0000313" key="12">
    <source>
        <dbReference type="Proteomes" id="UP000644699"/>
    </source>
</evidence>
<evidence type="ECO:0000256" key="7">
    <source>
        <dbReference type="ARBA" id="ARBA00033000"/>
    </source>
</evidence>
<dbReference type="SUPFAM" id="SSF55545">
    <property type="entry name" value="beta-N-acetylhexosaminidase-like domain"/>
    <property type="match status" value="1"/>
</dbReference>
<dbReference type="CDD" id="cd06563">
    <property type="entry name" value="GH20_chitobiase-like"/>
    <property type="match status" value="1"/>
</dbReference>
<comment type="similarity">
    <text evidence="2">Belongs to the glycosyl hydrolase 20 family.</text>
</comment>
<dbReference type="InterPro" id="IPR025705">
    <property type="entry name" value="Beta_hexosaminidase_sua/sub"/>
</dbReference>
<proteinExistence type="inferred from homology"/>
<evidence type="ECO:0000256" key="6">
    <source>
        <dbReference type="ARBA" id="ARBA00030512"/>
    </source>
</evidence>
<name>A0A917E3D9_9HYPH</name>
<sequence length="643" mass="69943">MEGTMPSASFRLSSLWRDEGTGNGRFVFELLNLGPETIAEFRLVYTALTRVIEPEASRNARLVRRDANYHEFAPPAGLALAPGATWRFEVGGLHRPARHCTDGPKSAYLTLADGSHVDIAISGLALEGRVSEPPPVLLPDVALPLPFALQPWPRAIEAEPGETLPVTLHPAPGTALEDLRAIHTVLALFQRLFPAGHAPFSFAADPQGRALRLASDDRLAPDGYEIAFAADAVTLAYGGPAGRHYGLVSLAQLLHGAREASATFTFPESGTIEDAPRHGWRGCHLDVSRQFYPVADVLRLLDIMAWLKLNVFHWHLTDDEAWRLEIKAYPELTTIGATRGPDTPLRPQLGNGATAVSGFYSQEDVRAVVAHAAALHVDVVPEIEIPGHNAATLIALPDLTDGQEAPDSYHSVQGFANNALNPAVPLTYEFLEKVLDEVVALFPSPYVHVGGDEVAHDAWMASPLAKKLMAEEGLSGTFGLQSHLLGKVKAMLTRRGRKLAGWNEVAHGGGVPPEGTLLMAWEKPEVGIELAKAGYEVVMTPGQAYYLDMVQGEEWQEPGASWAGTVPPAHSYAYEAAGDFPEELLSRLKGVQACIWTEHFLSRAYFNRLVFPRLAIVAEAAWTPRENKDWHRFAAIVPLCPKL</sequence>
<dbReference type="GO" id="GO:0030203">
    <property type="term" value="P:glycosaminoglycan metabolic process"/>
    <property type="evidence" value="ECO:0007669"/>
    <property type="project" value="TreeGrafter"/>
</dbReference>
<dbReference type="GO" id="GO:0016020">
    <property type="term" value="C:membrane"/>
    <property type="evidence" value="ECO:0007669"/>
    <property type="project" value="TreeGrafter"/>
</dbReference>
<evidence type="ECO:0000256" key="1">
    <source>
        <dbReference type="ARBA" id="ARBA00001231"/>
    </source>
</evidence>
<feature type="domain" description="Glycoside hydrolase family 20 catalytic" evidence="9">
    <location>
        <begin position="279"/>
        <end position="624"/>
    </location>
</feature>
<evidence type="ECO:0000256" key="2">
    <source>
        <dbReference type="ARBA" id="ARBA00006285"/>
    </source>
</evidence>
<reference evidence="11" key="2">
    <citation type="submission" date="2020-09" db="EMBL/GenBank/DDBJ databases">
        <authorList>
            <person name="Sun Q."/>
            <person name="Zhou Y."/>
        </authorList>
    </citation>
    <scope>NUCLEOTIDE SEQUENCE</scope>
    <source>
        <strain evidence="11">CGMCC 1.15367</strain>
    </source>
</reference>
<dbReference type="Gene3D" id="3.20.20.80">
    <property type="entry name" value="Glycosidases"/>
    <property type="match status" value="1"/>
</dbReference>
<comment type="caution">
    <text evidence="11">The sequence shown here is derived from an EMBL/GenBank/DDBJ whole genome shotgun (WGS) entry which is preliminary data.</text>
</comment>
<dbReference type="InterPro" id="IPR029018">
    <property type="entry name" value="Hex-like_dom2"/>
</dbReference>
<dbReference type="AlphaFoldDB" id="A0A917E3D9"/>
<evidence type="ECO:0000259" key="9">
    <source>
        <dbReference type="Pfam" id="PF00728"/>
    </source>
</evidence>
<evidence type="ECO:0000313" key="11">
    <source>
        <dbReference type="EMBL" id="GGD99219.1"/>
    </source>
</evidence>
<dbReference type="EC" id="3.2.1.52" evidence="3"/>
<feature type="domain" description="Beta-hexosaminidase bacterial type N-terminal" evidence="10">
    <location>
        <begin position="205"/>
        <end position="275"/>
    </location>
</feature>
<feature type="active site" description="Proton donor" evidence="8">
    <location>
        <position position="453"/>
    </location>
</feature>
<dbReference type="EMBL" id="BMIQ01000002">
    <property type="protein sequence ID" value="GGD99219.1"/>
    <property type="molecule type" value="Genomic_DNA"/>
</dbReference>
<dbReference type="InterPro" id="IPR017853">
    <property type="entry name" value="GH"/>
</dbReference>
<reference evidence="11" key="1">
    <citation type="journal article" date="2014" name="Int. J. Syst. Evol. Microbiol.">
        <title>Complete genome sequence of Corynebacterium casei LMG S-19264T (=DSM 44701T), isolated from a smear-ripened cheese.</title>
        <authorList>
            <consortium name="US DOE Joint Genome Institute (JGI-PGF)"/>
            <person name="Walter F."/>
            <person name="Albersmeier A."/>
            <person name="Kalinowski J."/>
            <person name="Ruckert C."/>
        </authorList>
    </citation>
    <scope>NUCLEOTIDE SEQUENCE</scope>
    <source>
        <strain evidence="11">CGMCC 1.15367</strain>
    </source>
</reference>
<evidence type="ECO:0000256" key="4">
    <source>
        <dbReference type="ARBA" id="ARBA00022801"/>
    </source>
</evidence>
<dbReference type="SUPFAM" id="SSF51445">
    <property type="entry name" value="(Trans)glycosidases"/>
    <property type="match status" value="1"/>
</dbReference>
<comment type="catalytic activity">
    <reaction evidence="1">
        <text>Hydrolysis of terminal non-reducing N-acetyl-D-hexosamine residues in N-acetyl-beta-D-hexosaminides.</text>
        <dbReference type="EC" id="3.2.1.52"/>
    </reaction>
</comment>